<accession>A0A914Q043</accession>
<feature type="region of interest" description="Disordered" evidence="2">
    <location>
        <begin position="537"/>
        <end position="557"/>
    </location>
</feature>
<reference evidence="4" key="1">
    <citation type="submission" date="2022-11" db="UniProtKB">
        <authorList>
            <consortium name="WormBaseParasite"/>
        </authorList>
    </citation>
    <scope>IDENTIFICATION</scope>
</reference>
<evidence type="ECO:0000256" key="1">
    <source>
        <dbReference type="SAM" id="Coils"/>
    </source>
</evidence>
<proteinExistence type="predicted"/>
<name>A0A914Q043_9BILA</name>
<keyword evidence="3" id="KW-1185">Reference proteome</keyword>
<evidence type="ECO:0000256" key="2">
    <source>
        <dbReference type="SAM" id="MobiDB-lite"/>
    </source>
</evidence>
<keyword evidence="1" id="KW-0175">Coiled coil</keyword>
<evidence type="ECO:0000313" key="4">
    <source>
        <dbReference type="WBParaSite" id="PDA_v2.g24060.t1"/>
    </source>
</evidence>
<feature type="region of interest" description="Disordered" evidence="2">
    <location>
        <begin position="587"/>
        <end position="610"/>
    </location>
</feature>
<dbReference type="AlphaFoldDB" id="A0A914Q043"/>
<dbReference type="WBParaSite" id="PDA_v2.g24060.t1">
    <property type="protein sequence ID" value="PDA_v2.g24060.t1"/>
    <property type="gene ID" value="PDA_v2.g24060"/>
</dbReference>
<sequence length="859" mass="98534">MYAKFMIHEAITKCDTKFIREVEASNPEILNSGYFKTTKLRLTQLKVDEKTVKQINGELWRYINVLIQRFAPRAPEINLRRLIINWFESGEMSLTNFEKWVELKDDLTLEKLKEVQWIQPTEHDLIFSRFKDAIFAIKTDDFVDKKAWETMMNILLKPIQIDFRNTETGGKNETTVQISTTVLYLSKMKEELQKQYSINLDNDLGKITEIRIFTKSVFHIDSNLKIPGINFVVVADRVKLWDKHEIDVSGKNEDTKLLEKPEKAETGKDGKNALLNAKSGESSGNILIVTLALTPDMLTIKLNGGNGQRGQDGGDGGDGAHGIGIEKEEFEEIRIKYDSIYFTDSNHFFEYEPYGWDRLEAPTKCDEKKHYIYAEYEERNVGRKIYYSYSAHKDFILLPTSYELSFHVEGTTGKQGGKGGENGFGGSGGNCGECNIINPSTTEKFKVTITAEPGKTGDDGTPGENGNYGINGRDMAMTDKSKVTADAKYFYGIEDKIKLARKYGTVKGERSIYDGSRKAFGLPDCFAYFTESKIESHSLTKERREKKTRNEAEKRNEAKKSIVMSEVMDKASDLFVNDNASLAAVCQPKEESDKDEEIEKESQASVAEETSILRERSTKTSFFVTKETVKKQKSYEDYQNLFLTLFSCEGKMKITPSILSASREKRQFINAVITFLKIKKCTKSMEELLENELSAKLIQKLNIATKIRQHIEEFFKWHSDNDLAIDLLEKAYNAWKNISRILKDIDEKEIFNDSDFNWNDELAEPKFLTKYFPKLKKKWWEKAKLFWKSKKDNFRESMKQQIKASETSAEVQENRTEQALNNLDEDEKGLASAEEAIEATIFEDVKAHVTPLAYCQQLY</sequence>
<evidence type="ECO:0000313" key="3">
    <source>
        <dbReference type="Proteomes" id="UP000887578"/>
    </source>
</evidence>
<protein>
    <submittedName>
        <fullName evidence="4">Uncharacterized protein</fullName>
    </submittedName>
</protein>
<dbReference type="Proteomes" id="UP000887578">
    <property type="component" value="Unplaced"/>
</dbReference>
<feature type="coiled-coil region" evidence="1">
    <location>
        <begin position="795"/>
        <end position="836"/>
    </location>
</feature>
<organism evidence="3 4">
    <name type="scientific">Panagrolaimus davidi</name>
    <dbReference type="NCBI Taxonomy" id="227884"/>
    <lineage>
        <taxon>Eukaryota</taxon>
        <taxon>Metazoa</taxon>
        <taxon>Ecdysozoa</taxon>
        <taxon>Nematoda</taxon>
        <taxon>Chromadorea</taxon>
        <taxon>Rhabditida</taxon>
        <taxon>Tylenchina</taxon>
        <taxon>Panagrolaimomorpha</taxon>
        <taxon>Panagrolaimoidea</taxon>
        <taxon>Panagrolaimidae</taxon>
        <taxon>Panagrolaimus</taxon>
    </lineage>
</organism>